<keyword evidence="2" id="KW-1185">Reference proteome</keyword>
<proteinExistence type="predicted"/>
<protein>
    <recommendedName>
        <fullName evidence="3">Copper resistance protein NlpE</fullName>
    </recommendedName>
</protein>
<accession>A0ABQ1JZV6</accession>
<organism evidence="1 2">
    <name type="scientific">Flavobacterium suaedae</name>
    <dbReference type="NCBI Taxonomy" id="1767027"/>
    <lineage>
        <taxon>Bacteria</taxon>
        <taxon>Pseudomonadati</taxon>
        <taxon>Bacteroidota</taxon>
        <taxon>Flavobacteriia</taxon>
        <taxon>Flavobacteriales</taxon>
        <taxon>Flavobacteriaceae</taxon>
        <taxon>Flavobacterium</taxon>
    </lineage>
</organism>
<dbReference type="RefSeq" id="WP_188621619.1">
    <property type="nucleotide sequence ID" value="NZ_BMJE01000007.1"/>
</dbReference>
<evidence type="ECO:0000313" key="2">
    <source>
        <dbReference type="Proteomes" id="UP000615760"/>
    </source>
</evidence>
<sequence length="179" mass="20166">MKLPHKIITLLAIIAFSYGCKNNADNEETEITTEQVNTDVTDTTDLEPQSPQNILAPTAEEIKKSTKFADWTGKYTGNLPCGEGCEGIRTAIYLAADSTYTLSQTIAPVKNKPTRTKRYKGNIVWNKQRDTIVLDTNGTALRFKVMEGMLKRVEKNEGESSITDKPDKRYFLQKEKLQE</sequence>
<dbReference type="Gene3D" id="2.40.128.640">
    <property type="match status" value="1"/>
</dbReference>
<evidence type="ECO:0000313" key="1">
    <source>
        <dbReference type="EMBL" id="GGB83712.1"/>
    </source>
</evidence>
<dbReference type="EMBL" id="BMJE01000007">
    <property type="protein sequence ID" value="GGB83712.1"/>
    <property type="molecule type" value="Genomic_DNA"/>
</dbReference>
<evidence type="ECO:0008006" key="3">
    <source>
        <dbReference type="Google" id="ProtNLM"/>
    </source>
</evidence>
<reference evidence="2" key="1">
    <citation type="journal article" date="2019" name="Int. J. Syst. Evol. Microbiol.">
        <title>The Global Catalogue of Microorganisms (GCM) 10K type strain sequencing project: providing services to taxonomists for standard genome sequencing and annotation.</title>
        <authorList>
            <consortium name="The Broad Institute Genomics Platform"/>
            <consortium name="The Broad Institute Genome Sequencing Center for Infectious Disease"/>
            <person name="Wu L."/>
            <person name="Ma J."/>
        </authorList>
    </citation>
    <scope>NUCLEOTIDE SEQUENCE [LARGE SCALE GENOMIC DNA]</scope>
    <source>
        <strain evidence="2">CGMCC 1.15461</strain>
    </source>
</reference>
<name>A0ABQ1JZV6_9FLAO</name>
<dbReference type="InterPro" id="IPR007298">
    <property type="entry name" value="Cu-R_lipoprotein_NlpE"/>
</dbReference>
<dbReference type="Pfam" id="PF04170">
    <property type="entry name" value="NlpE"/>
    <property type="match status" value="1"/>
</dbReference>
<dbReference type="PROSITE" id="PS51257">
    <property type="entry name" value="PROKAR_LIPOPROTEIN"/>
    <property type="match status" value="1"/>
</dbReference>
<comment type="caution">
    <text evidence="1">The sequence shown here is derived from an EMBL/GenBank/DDBJ whole genome shotgun (WGS) entry which is preliminary data.</text>
</comment>
<gene>
    <name evidence="1" type="ORF">GCM10007424_24670</name>
</gene>
<dbReference type="Proteomes" id="UP000615760">
    <property type="component" value="Unassembled WGS sequence"/>
</dbReference>